<dbReference type="EMBL" id="JBHSOF010000010">
    <property type="protein sequence ID" value="MFC5663566.1"/>
    <property type="molecule type" value="Genomic_DNA"/>
</dbReference>
<evidence type="ECO:0000313" key="1">
    <source>
        <dbReference type="EMBL" id="MFC5663566.1"/>
    </source>
</evidence>
<sequence>MKKRRRFTWILLAQNATPTLFNEHALVLDMTNAGARDVILSSGSVEVLQAAVEAVTGLKSEILFAVQGEPASDLAPNSSTASTLAIELAGPSAQPSASPAMERILAQTAFLMHEQGKSQAAALLLDVEAVELVPGNSFGDYEEAQLVVPSFLVPRFTEAMLKEIAPIFEQVAHRNGLEDVHGISAIPALPSVGPDWRQELQRQLSDENSSNQAIRSRTRSVRPVIMRDGCVFDSREEVRVYEALKRAQAALPSDATISIFPLPAGRVGVGNVWTPDFLVVRGGRVGIIEVDGPQHSGRRAADSTRDRHWRNSGFVHIERILVEETSDDAELDKLVQVFLKRIREH</sequence>
<gene>
    <name evidence="1" type="ORF">ACFP3U_11305</name>
</gene>
<name>A0ABW0X352_9ACTN</name>
<dbReference type="Proteomes" id="UP001595975">
    <property type="component" value="Unassembled WGS sequence"/>
</dbReference>
<organism evidence="1 2">
    <name type="scientific">Kitasatospora misakiensis</name>
    <dbReference type="NCBI Taxonomy" id="67330"/>
    <lineage>
        <taxon>Bacteria</taxon>
        <taxon>Bacillati</taxon>
        <taxon>Actinomycetota</taxon>
        <taxon>Actinomycetes</taxon>
        <taxon>Kitasatosporales</taxon>
        <taxon>Streptomycetaceae</taxon>
        <taxon>Kitasatospora</taxon>
    </lineage>
</organism>
<comment type="caution">
    <text evidence="1">The sequence shown here is derived from an EMBL/GenBank/DDBJ whole genome shotgun (WGS) entry which is preliminary data.</text>
</comment>
<reference evidence="2" key="1">
    <citation type="journal article" date="2019" name="Int. J. Syst. Evol. Microbiol.">
        <title>The Global Catalogue of Microorganisms (GCM) 10K type strain sequencing project: providing services to taxonomists for standard genome sequencing and annotation.</title>
        <authorList>
            <consortium name="The Broad Institute Genomics Platform"/>
            <consortium name="The Broad Institute Genome Sequencing Center for Infectious Disease"/>
            <person name="Wu L."/>
            <person name="Ma J."/>
        </authorList>
    </citation>
    <scope>NUCLEOTIDE SEQUENCE [LARGE SCALE GENOMIC DNA]</scope>
    <source>
        <strain evidence="2">CGMCC 4.1437</strain>
    </source>
</reference>
<evidence type="ECO:0000313" key="2">
    <source>
        <dbReference type="Proteomes" id="UP001595975"/>
    </source>
</evidence>
<evidence type="ECO:0008006" key="3">
    <source>
        <dbReference type="Google" id="ProtNLM"/>
    </source>
</evidence>
<proteinExistence type="predicted"/>
<keyword evidence="2" id="KW-1185">Reference proteome</keyword>
<dbReference type="RefSeq" id="WP_380225222.1">
    <property type="nucleotide sequence ID" value="NZ_JBHSOF010000010.1"/>
</dbReference>
<accession>A0ABW0X352</accession>
<protein>
    <recommendedName>
        <fullName evidence="3">DUF559 domain-containing protein</fullName>
    </recommendedName>
</protein>